<gene>
    <name evidence="6" type="ORF">LCGC14_0073940</name>
</gene>
<feature type="transmembrane region" description="Helical" evidence="5">
    <location>
        <begin position="107"/>
        <end position="125"/>
    </location>
</feature>
<feature type="transmembrane region" description="Helical" evidence="5">
    <location>
        <begin position="6"/>
        <end position="35"/>
    </location>
</feature>
<dbReference type="PANTHER" id="PTHR43483">
    <property type="entry name" value="MEMBRANE TRANSPORTER PROTEIN HI_0806-RELATED"/>
    <property type="match status" value="1"/>
</dbReference>
<feature type="transmembrane region" description="Helical" evidence="5">
    <location>
        <begin position="244"/>
        <end position="261"/>
    </location>
</feature>
<name>A0A0F9YM85_9ZZZZ</name>
<feature type="transmembrane region" description="Helical" evidence="5">
    <location>
        <begin position="81"/>
        <end position="100"/>
    </location>
</feature>
<evidence type="ECO:0000256" key="4">
    <source>
        <dbReference type="ARBA" id="ARBA00023136"/>
    </source>
</evidence>
<organism evidence="6">
    <name type="scientific">marine sediment metagenome</name>
    <dbReference type="NCBI Taxonomy" id="412755"/>
    <lineage>
        <taxon>unclassified sequences</taxon>
        <taxon>metagenomes</taxon>
        <taxon>ecological metagenomes</taxon>
    </lineage>
</organism>
<dbReference type="AlphaFoldDB" id="A0A0F9YM85"/>
<evidence type="ECO:0000256" key="5">
    <source>
        <dbReference type="SAM" id="Phobius"/>
    </source>
</evidence>
<accession>A0A0F9YM85</accession>
<feature type="transmembrane region" description="Helical" evidence="5">
    <location>
        <begin position="213"/>
        <end position="232"/>
    </location>
</feature>
<evidence type="ECO:0000256" key="2">
    <source>
        <dbReference type="ARBA" id="ARBA00022692"/>
    </source>
</evidence>
<dbReference type="GO" id="GO:0016020">
    <property type="term" value="C:membrane"/>
    <property type="evidence" value="ECO:0007669"/>
    <property type="project" value="UniProtKB-SubCell"/>
</dbReference>
<keyword evidence="4 5" id="KW-0472">Membrane</keyword>
<comment type="caution">
    <text evidence="6">The sequence shown here is derived from an EMBL/GenBank/DDBJ whole genome shotgun (WGS) entry which is preliminary data.</text>
</comment>
<sequence length="262" mass="26873">MLSALLFFCLVGSVAGVIAGLFGIGGGVVIVPALMVAFNQQGIDSAVGIHLAIGTSLAIITVTGASSALGHWKQGAVVVELLKRMLPGLMLGAVLGGVIAGQLRADLLERYFGVFMLLLALRMLLAKPPTPGQYPAGRPAMFAAGTFIGTFSALFGVGGGVLSVPWLARSGASLAQAIGTSAACGLPIALVGAITFMVTGQGQAALPSYSTGYLYWPAFAGIALFSVPCARFGVRLAHHLSPRLLRRLFALLMLLVGLKLIV</sequence>
<comment type="subcellular location">
    <subcellularLocation>
        <location evidence="1">Membrane</location>
        <topology evidence="1">Multi-pass membrane protein</topology>
    </subcellularLocation>
</comment>
<feature type="transmembrane region" description="Helical" evidence="5">
    <location>
        <begin position="174"/>
        <end position="198"/>
    </location>
</feature>
<protein>
    <recommendedName>
        <fullName evidence="7">Membrane transporter protein</fullName>
    </recommendedName>
</protein>
<evidence type="ECO:0008006" key="7">
    <source>
        <dbReference type="Google" id="ProtNLM"/>
    </source>
</evidence>
<keyword evidence="2 5" id="KW-0812">Transmembrane</keyword>
<dbReference type="EMBL" id="LAZR01000018">
    <property type="protein sequence ID" value="KKO05754.1"/>
    <property type="molecule type" value="Genomic_DNA"/>
</dbReference>
<dbReference type="Pfam" id="PF01925">
    <property type="entry name" value="TauE"/>
    <property type="match status" value="1"/>
</dbReference>
<feature type="transmembrane region" description="Helical" evidence="5">
    <location>
        <begin position="140"/>
        <end position="162"/>
    </location>
</feature>
<feature type="transmembrane region" description="Helical" evidence="5">
    <location>
        <begin position="47"/>
        <end position="69"/>
    </location>
</feature>
<evidence type="ECO:0000256" key="1">
    <source>
        <dbReference type="ARBA" id="ARBA00004141"/>
    </source>
</evidence>
<evidence type="ECO:0000256" key="3">
    <source>
        <dbReference type="ARBA" id="ARBA00022989"/>
    </source>
</evidence>
<reference evidence="6" key="1">
    <citation type="journal article" date="2015" name="Nature">
        <title>Complex archaea that bridge the gap between prokaryotes and eukaryotes.</title>
        <authorList>
            <person name="Spang A."/>
            <person name="Saw J.H."/>
            <person name="Jorgensen S.L."/>
            <person name="Zaremba-Niedzwiedzka K."/>
            <person name="Martijn J."/>
            <person name="Lind A.E."/>
            <person name="van Eijk R."/>
            <person name="Schleper C."/>
            <person name="Guy L."/>
            <person name="Ettema T.J."/>
        </authorList>
    </citation>
    <scope>NUCLEOTIDE SEQUENCE</scope>
</reference>
<dbReference type="InterPro" id="IPR002781">
    <property type="entry name" value="TM_pro_TauE-like"/>
</dbReference>
<proteinExistence type="predicted"/>
<keyword evidence="3 5" id="KW-1133">Transmembrane helix</keyword>
<evidence type="ECO:0000313" key="6">
    <source>
        <dbReference type="EMBL" id="KKO05754.1"/>
    </source>
</evidence>
<dbReference type="PANTHER" id="PTHR43483:SF3">
    <property type="entry name" value="MEMBRANE TRANSPORTER PROTEIN HI_0806-RELATED"/>
    <property type="match status" value="1"/>
</dbReference>